<dbReference type="HOGENOM" id="CLU_3376575_0_0_6"/>
<keyword evidence="2" id="KW-1185">Reference proteome</keyword>
<sequence length="34" mass="3885">MLAFCAQRATKPVKNAITLYFTQKTQINNVLTQK</sequence>
<evidence type="ECO:0000313" key="1">
    <source>
        <dbReference type="EMBL" id="AHF02282.1"/>
    </source>
</evidence>
<dbReference type="AlphaFoldDB" id="W0DV19"/>
<dbReference type="KEGG" id="tao:THIAE_06035"/>
<name>W0DV19_9GAMM</name>
<reference evidence="1 2" key="1">
    <citation type="submission" date="2013-12" db="EMBL/GenBank/DDBJ databases">
        <authorList>
            <consortium name="DOE Joint Genome Institute"/>
            <person name="Kappler U."/>
            <person name="Huntemann M."/>
            <person name="Han J."/>
            <person name="Chen A."/>
            <person name="Kyrpides N."/>
            <person name="Mavromatis K."/>
            <person name="Markowitz V."/>
            <person name="Palaniappan K."/>
            <person name="Ivanova N."/>
            <person name="Schaumberg A."/>
            <person name="Pati A."/>
            <person name="Liolios K."/>
            <person name="Nordberg H.P."/>
            <person name="Cantor M.N."/>
            <person name="Hua S.X."/>
            <person name="Woyke T."/>
        </authorList>
    </citation>
    <scope>NUCLEOTIDE SEQUENCE [LARGE SCALE GENOMIC DNA]</scope>
    <source>
        <strain evidence="2">AL2</strain>
    </source>
</reference>
<dbReference type="InParanoid" id="W0DV19"/>
<organism evidence="1 2">
    <name type="scientific">Thiomicrospira aerophila AL3</name>
    <dbReference type="NCBI Taxonomy" id="717772"/>
    <lineage>
        <taxon>Bacteria</taxon>
        <taxon>Pseudomonadati</taxon>
        <taxon>Pseudomonadota</taxon>
        <taxon>Gammaproteobacteria</taxon>
        <taxon>Thiotrichales</taxon>
        <taxon>Piscirickettsiaceae</taxon>
        <taxon>Thiomicrospira</taxon>
    </lineage>
</organism>
<evidence type="ECO:0000313" key="2">
    <source>
        <dbReference type="Proteomes" id="UP000005380"/>
    </source>
</evidence>
<gene>
    <name evidence="1" type="ORF">THIAE_06035</name>
</gene>
<accession>W0DV19</accession>
<dbReference type="Proteomes" id="UP000005380">
    <property type="component" value="Chromosome"/>
</dbReference>
<dbReference type="EMBL" id="CP007030">
    <property type="protein sequence ID" value="AHF02282.1"/>
    <property type="molecule type" value="Genomic_DNA"/>
</dbReference>
<proteinExistence type="predicted"/>
<protein>
    <submittedName>
        <fullName evidence="1">Uncharacterized protein</fullName>
    </submittedName>
</protein>